<feature type="region of interest" description="Disordered" evidence="1">
    <location>
        <begin position="22"/>
        <end position="100"/>
    </location>
</feature>
<keyword evidence="2" id="KW-1185">Reference proteome</keyword>
<feature type="compositionally biased region" description="Low complexity" evidence="1">
    <location>
        <begin position="69"/>
        <end position="92"/>
    </location>
</feature>
<organism evidence="2 3">
    <name type="scientific">Panagrellus redivivus</name>
    <name type="common">Microworm</name>
    <dbReference type="NCBI Taxonomy" id="6233"/>
    <lineage>
        <taxon>Eukaryota</taxon>
        <taxon>Metazoa</taxon>
        <taxon>Ecdysozoa</taxon>
        <taxon>Nematoda</taxon>
        <taxon>Chromadorea</taxon>
        <taxon>Rhabditida</taxon>
        <taxon>Tylenchina</taxon>
        <taxon>Panagrolaimomorpha</taxon>
        <taxon>Panagrolaimoidea</taxon>
        <taxon>Panagrolaimidae</taxon>
        <taxon>Panagrellus</taxon>
    </lineage>
</organism>
<evidence type="ECO:0000313" key="2">
    <source>
        <dbReference type="Proteomes" id="UP000492821"/>
    </source>
</evidence>
<sequence length="315" mass="34661">MSSAPPTRSVSFKPALRTTFSLSVEPHHTVANRSMSSESSQPSSYSTSIRGRRQHLRILGERASLGEPSSPNSSMASSPNTATTSTMQTQQSLFSYSSPSRVRSMHGQNFSVDSATYREMLERRKSFRCRGSLGPTVASAPSVEQEDYRTPRPSVSSIKNGKSFDFGGAHAGHSSLAYETNGLVKVSADFLRLNGSRQQFRNLLSARKKLGQMPPAYTRIDYSHDSIESNPTRVQHGPVITVEDTGSQINFSFNKGSLGSPVPAPESRHSSLDRTAFLENGNCNTLTVTQPPKSNFIRNNSRRHLAHSLWIRRPD</sequence>
<reference evidence="2" key="1">
    <citation type="journal article" date="2013" name="Genetics">
        <title>The draft genome and transcriptome of Panagrellus redivivus are shaped by the harsh demands of a free-living lifestyle.</title>
        <authorList>
            <person name="Srinivasan J."/>
            <person name="Dillman A.R."/>
            <person name="Macchietto M.G."/>
            <person name="Heikkinen L."/>
            <person name="Lakso M."/>
            <person name="Fracchia K.M."/>
            <person name="Antoshechkin I."/>
            <person name="Mortazavi A."/>
            <person name="Wong G."/>
            <person name="Sternberg P.W."/>
        </authorList>
    </citation>
    <scope>NUCLEOTIDE SEQUENCE [LARGE SCALE GENOMIC DNA]</scope>
    <source>
        <strain evidence="2">MT8872</strain>
    </source>
</reference>
<feature type="region of interest" description="Disordered" evidence="1">
    <location>
        <begin position="137"/>
        <end position="156"/>
    </location>
</feature>
<dbReference type="Proteomes" id="UP000492821">
    <property type="component" value="Unassembled WGS sequence"/>
</dbReference>
<accession>A0A7E4UVP6</accession>
<proteinExistence type="predicted"/>
<protein>
    <submittedName>
        <fullName evidence="3">Expressed conserved protein</fullName>
    </submittedName>
</protein>
<reference evidence="3" key="2">
    <citation type="submission" date="2020-10" db="UniProtKB">
        <authorList>
            <consortium name="WormBaseParasite"/>
        </authorList>
    </citation>
    <scope>IDENTIFICATION</scope>
</reference>
<dbReference type="WBParaSite" id="Pan_g13399.t1">
    <property type="protein sequence ID" value="Pan_g13399.t1"/>
    <property type="gene ID" value="Pan_g13399"/>
</dbReference>
<dbReference type="AlphaFoldDB" id="A0A7E4UVP6"/>
<evidence type="ECO:0000256" key="1">
    <source>
        <dbReference type="SAM" id="MobiDB-lite"/>
    </source>
</evidence>
<name>A0A7E4UVP6_PANRE</name>
<feature type="compositionally biased region" description="Low complexity" evidence="1">
    <location>
        <begin position="34"/>
        <end position="48"/>
    </location>
</feature>
<evidence type="ECO:0000313" key="3">
    <source>
        <dbReference type="WBParaSite" id="Pan_g13399.t1"/>
    </source>
</evidence>